<dbReference type="EC" id="3.6.4.13" evidence="10"/>
<dbReference type="InterPro" id="IPR027417">
    <property type="entry name" value="P-loop_NTPase"/>
</dbReference>
<dbReference type="PANTHER" id="PTHR24031">
    <property type="entry name" value="RNA HELICASE"/>
    <property type="match status" value="1"/>
</dbReference>
<dbReference type="InterPro" id="IPR014001">
    <property type="entry name" value="Helicase_ATP-bd"/>
</dbReference>
<dbReference type="GO" id="GO:0016787">
    <property type="term" value="F:hydrolase activity"/>
    <property type="evidence" value="ECO:0007669"/>
    <property type="project" value="UniProtKB-KW"/>
</dbReference>
<evidence type="ECO:0000256" key="2">
    <source>
        <dbReference type="ARBA" id="ARBA00022517"/>
    </source>
</evidence>
<dbReference type="InterPro" id="IPR001650">
    <property type="entry name" value="Helicase_C-like"/>
</dbReference>
<dbReference type="CDD" id="cd18787">
    <property type="entry name" value="SF2_C_DEAD"/>
    <property type="match status" value="1"/>
</dbReference>
<dbReference type="Pfam" id="PF00270">
    <property type="entry name" value="DEAD"/>
    <property type="match status" value="1"/>
</dbReference>
<reference evidence="15 16" key="1">
    <citation type="submission" date="2024-02" db="EMBL/GenBank/DDBJ databases">
        <title>Discinaceae phylogenomics.</title>
        <authorList>
            <person name="Dirks A.C."/>
            <person name="James T.Y."/>
        </authorList>
    </citation>
    <scope>NUCLEOTIDE SEQUENCE [LARGE SCALE GENOMIC DNA]</scope>
    <source>
        <strain evidence="15 16">ACD0624</strain>
    </source>
</reference>
<comment type="similarity">
    <text evidence="10">Belongs to the DEAD box helicase family.</text>
</comment>
<gene>
    <name evidence="15" type="primary">HAS1_2</name>
    <name evidence="15" type="ORF">Q9L58_001540</name>
</gene>
<evidence type="ECO:0000256" key="11">
    <source>
        <dbReference type="SAM" id="MobiDB-lite"/>
    </source>
</evidence>
<comment type="subcellular location">
    <subcellularLocation>
        <location evidence="1">Nucleus</location>
        <location evidence="1">Nucleolus</location>
    </subcellularLocation>
</comment>
<keyword evidence="7 10" id="KW-0067">ATP-binding</keyword>
<feature type="transmembrane region" description="Helical" evidence="12">
    <location>
        <begin position="310"/>
        <end position="335"/>
    </location>
</feature>
<accession>A0ABR3GTR2</accession>
<dbReference type="PROSITE" id="PS51194">
    <property type="entry name" value="HELICASE_CTER"/>
    <property type="match status" value="1"/>
</dbReference>
<dbReference type="GO" id="GO:0003724">
    <property type="term" value="F:RNA helicase activity"/>
    <property type="evidence" value="ECO:0007669"/>
    <property type="project" value="UniProtKB-EC"/>
</dbReference>
<evidence type="ECO:0000259" key="14">
    <source>
        <dbReference type="PROSITE" id="PS51194"/>
    </source>
</evidence>
<dbReference type="EMBL" id="JBBBZM010000012">
    <property type="protein sequence ID" value="KAL0639314.1"/>
    <property type="molecule type" value="Genomic_DNA"/>
</dbReference>
<keyword evidence="6 10" id="KW-0347">Helicase</keyword>
<comment type="function">
    <text evidence="10">RNA helicase.</text>
</comment>
<dbReference type="InterPro" id="IPR025313">
    <property type="entry name" value="SPB4-like_CTE"/>
</dbReference>
<comment type="caution">
    <text evidence="15">The sequence shown here is derived from an EMBL/GenBank/DDBJ whole genome shotgun (WGS) entry which is preliminary data.</text>
</comment>
<name>A0ABR3GTR2_9PEZI</name>
<keyword evidence="12" id="KW-1133">Transmembrane helix</keyword>
<keyword evidence="12" id="KW-0472">Membrane</keyword>
<keyword evidence="3" id="KW-0698">rRNA processing</keyword>
<feature type="compositionally biased region" description="Low complexity" evidence="11">
    <location>
        <begin position="50"/>
        <end position="60"/>
    </location>
</feature>
<evidence type="ECO:0000256" key="1">
    <source>
        <dbReference type="ARBA" id="ARBA00004604"/>
    </source>
</evidence>
<protein>
    <recommendedName>
        <fullName evidence="10">ATP-dependent RNA helicase</fullName>
        <ecNumber evidence="10">3.6.4.13</ecNumber>
    </recommendedName>
</protein>
<feature type="domain" description="Helicase ATP-binding" evidence="13">
    <location>
        <begin position="125"/>
        <end position="268"/>
    </location>
</feature>
<evidence type="ECO:0000313" key="15">
    <source>
        <dbReference type="EMBL" id="KAL0639314.1"/>
    </source>
</evidence>
<dbReference type="SMART" id="SM00490">
    <property type="entry name" value="HELICc"/>
    <property type="match status" value="1"/>
</dbReference>
<dbReference type="Proteomes" id="UP001447188">
    <property type="component" value="Unassembled WGS sequence"/>
</dbReference>
<feature type="compositionally biased region" description="Acidic residues" evidence="11">
    <location>
        <begin position="73"/>
        <end position="85"/>
    </location>
</feature>
<feature type="region of interest" description="Disordered" evidence="11">
    <location>
        <begin position="1"/>
        <end position="90"/>
    </location>
</feature>
<organism evidence="15 16">
    <name type="scientific">Discina gigas</name>
    <dbReference type="NCBI Taxonomy" id="1032678"/>
    <lineage>
        <taxon>Eukaryota</taxon>
        <taxon>Fungi</taxon>
        <taxon>Dikarya</taxon>
        <taxon>Ascomycota</taxon>
        <taxon>Pezizomycotina</taxon>
        <taxon>Pezizomycetes</taxon>
        <taxon>Pezizales</taxon>
        <taxon>Discinaceae</taxon>
        <taxon>Discina</taxon>
    </lineage>
</organism>
<evidence type="ECO:0000256" key="7">
    <source>
        <dbReference type="ARBA" id="ARBA00022840"/>
    </source>
</evidence>
<feature type="compositionally biased region" description="Basic residues" evidence="11">
    <location>
        <begin position="40"/>
        <end position="49"/>
    </location>
</feature>
<evidence type="ECO:0000256" key="9">
    <source>
        <dbReference type="ARBA" id="ARBA00023242"/>
    </source>
</evidence>
<evidence type="ECO:0000256" key="12">
    <source>
        <dbReference type="SAM" id="Phobius"/>
    </source>
</evidence>
<dbReference type="InterPro" id="IPR011545">
    <property type="entry name" value="DEAD/DEAH_box_helicase_dom"/>
</dbReference>
<keyword evidence="16" id="KW-1185">Reference proteome</keyword>
<evidence type="ECO:0000256" key="10">
    <source>
        <dbReference type="RuleBase" id="RU365068"/>
    </source>
</evidence>
<comment type="domain">
    <text evidence="10">The Q motif is unique to and characteristic of the DEAD box family of RNA helicases and controls ATP binding and hydrolysis.</text>
</comment>
<dbReference type="SMART" id="SM00487">
    <property type="entry name" value="DEXDc"/>
    <property type="match status" value="1"/>
</dbReference>
<evidence type="ECO:0000256" key="6">
    <source>
        <dbReference type="ARBA" id="ARBA00022806"/>
    </source>
</evidence>
<dbReference type="SMART" id="SM01178">
    <property type="entry name" value="DUF4217"/>
    <property type="match status" value="1"/>
</dbReference>
<dbReference type="Pfam" id="PF13959">
    <property type="entry name" value="CTE_SPB4"/>
    <property type="match status" value="1"/>
</dbReference>
<dbReference type="PROSITE" id="PS51192">
    <property type="entry name" value="HELICASE_ATP_BIND_1"/>
    <property type="match status" value="1"/>
</dbReference>
<feature type="domain" description="Helicase C-terminal" evidence="14">
    <location>
        <begin position="297"/>
        <end position="445"/>
    </location>
</feature>
<proteinExistence type="inferred from homology"/>
<keyword evidence="4 10" id="KW-0547">Nucleotide-binding</keyword>
<keyword evidence="12" id="KW-0812">Transmembrane</keyword>
<dbReference type="Pfam" id="PF00271">
    <property type="entry name" value="Helicase_C"/>
    <property type="match status" value="1"/>
</dbReference>
<keyword evidence="5 10" id="KW-0378">Hydrolase</keyword>
<feature type="region of interest" description="Disordered" evidence="11">
    <location>
        <begin position="502"/>
        <end position="529"/>
    </location>
</feature>
<dbReference type="SUPFAM" id="SSF52540">
    <property type="entry name" value="P-loop containing nucleoside triphosphate hydrolases"/>
    <property type="match status" value="1"/>
</dbReference>
<evidence type="ECO:0000256" key="8">
    <source>
        <dbReference type="ARBA" id="ARBA00022884"/>
    </source>
</evidence>
<comment type="catalytic activity">
    <reaction evidence="10">
        <text>ATP + H2O = ADP + phosphate + H(+)</text>
        <dbReference type="Rhea" id="RHEA:13065"/>
        <dbReference type="ChEBI" id="CHEBI:15377"/>
        <dbReference type="ChEBI" id="CHEBI:15378"/>
        <dbReference type="ChEBI" id="CHEBI:30616"/>
        <dbReference type="ChEBI" id="CHEBI:43474"/>
        <dbReference type="ChEBI" id="CHEBI:456216"/>
        <dbReference type="EC" id="3.6.4.13"/>
    </reaction>
</comment>
<evidence type="ECO:0000259" key="13">
    <source>
        <dbReference type="PROSITE" id="PS51192"/>
    </source>
</evidence>
<sequence>MNNRERSAKKRKREVKNGPGIDHKSPFEPFRSTEGVGKSRGQHKHKSKNGPKSPKPNSKGRGVPVNRGLVESREDEVTDDSDTEVVDGVIPPTARDFSDLDIAPGIQKEIVSMGFSKLKEIQRNLIPSILAGKDASVIVLASTRELVHQLLGVTSELLASSAQTSGIATDGSNFRSEAEKIEKGINILIATPRRLLEHLKKTTAFVVKDLRTLVIDDADRLLDIETKETIDQIIELLPTKKQTIILTTTAIPNIMETVCLRRPIIIDSQDGSEEHTSTGEGRVQGYVTIEPDKRFLLLFSFVKKFQRKKVIVVLSSTAAAMAFGDILNAMGLSVLDIHGKQTTQKRAANLSEFKAAEQGTLICTDAIVQNLEIPTVDWLIQYDPPENPTRYISRLGRTATKSVIFLQPSESSFVDYLREANVTTDEFEFLNKQLMAVQPNLEKLISKNYALHCEAKDAFRSYLKSYTTHILPSIFDVSKLDLVKTAKSFGFDMPPRVEVKESEEKEEKWKMTYGPTKPGIKGAKRRKMV</sequence>
<keyword evidence="9" id="KW-0539">Nucleus</keyword>
<evidence type="ECO:0000313" key="16">
    <source>
        <dbReference type="Proteomes" id="UP001447188"/>
    </source>
</evidence>
<dbReference type="Gene3D" id="3.40.50.300">
    <property type="entry name" value="P-loop containing nucleotide triphosphate hydrolases"/>
    <property type="match status" value="3"/>
</dbReference>
<evidence type="ECO:0000256" key="5">
    <source>
        <dbReference type="ARBA" id="ARBA00022801"/>
    </source>
</evidence>
<keyword evidence="8 10" id="KW-0694">RNA-binding</keyword>
<evidence type="ECO:0000256" key="4">
    <source>
        <dbReference type="ARBA" id="ARBA00022741"/>
    </source>
</evidence>
<evidence type="ECO:0000256" key="3">
    <source>
        <dbReference type="ARBA" id="ARBA00022552"/>
    </source>
</evidence>
<keyword evidence="2" id="KW-0690">Ribosome biogenesis</keyword>